<evidence type="ECO:0000256" key="1">
    <source>
        <dbReference type="SAM" id="Phobius"/>
    </source>
</evidence>
<dbReference type="EnsemblMetazoa" id="CapteT200175">
    <property type="protein sequence ID" value="CapteP200175"/>
    <property type="gene ID" value="CapteG200175"/>
</dbReference>
<dbReference type="HOGENOM" id="CLU_1397565_0_0_1"/>
<dbReference type="Proteomes" id="UP000014760">
    <property type="component" value="Unassembled WGS sequence"/>
</dbReference>
<sequence>MRNTGMSRLYRRVVIKHFGSTKNFVIWTFAVVATIYFIDSFILTRDRLQSIVIGNQQSTVQFKRSGDALEAPAAANVQAPAKAKATPQCGLTEACPAGQYAYLVRSGYGRDNSPTICFNGETAFPDKKAGERGINIVVINGSIICKKCLINRILHKQISMDFDSHVVSVSLCNRAYPVTENIPSSDAGCKSDFKF</sequence>
<gene>
    <name evidence="2" type="ORF">CAPTEDRAFT_200175</name>
</gene>
<feature type="transmembrane region" description="Helical" evidence="1">
    <location>
        <begin position="24"/>
        <end position="43"/>
    </location>
</feature>
<name>R7T353_CAPTE</name>
<keyword evidence="1" id="KW-0472">Membrane</keyword>
<accession>R7T353</accession>
<reference evidence="2 4" key="2">
    <citation type="journal article" date="2013" name="Nature">
        <title>Insights into bilaterian evolution from three spiralian genomes.</title>
        <authorList>
            <person name="Simakov O."/>
            <person name="Marletaz F."/>
            <person name="Cho S.J."/>
            <person name="Edsinger-Gonzales E."/>
            <person name="Havlak P."/>
            <person name="Hellsten U."/>
            <person name="Kuo D.H."/>
            <person name="Larsson T."/>
            <person name="Lv J."/>
            <person name="Arendt D."/>
            <person name="Savage R."/>
            <person name="Osoegawa K."/>
            <person name="de Jong P."/>
            <person name="Grimwood J."/>
            <person name="Chapman J.A."/>
            <person name="Shapiro H."/>
            <person name="Aerts A."/>
            <person name="Otillar R.P."/>
            <person name="Terry A.Y."/>
            <person name="Boore J.L."/>
            <person name="Grigoriev I.V."/>
            <person name="Lindberg D.R."/>
            <person name="Seaver E.C."/>
            <person name="Weisblat D.A."/>
            <person name="Putnam N.H."/>
            <person name="Rokhsar D.S."/>
        </authorList>
    </citation>
    <scope>NUCLEOTIDE SEQUENCE</scope>
    <source>
        <strain evidence="2 4">I ESC-2004</strain>
    </source>
</reference>
<keyword evidence="1" id="KW-0812">Transmembrane</keyword>
<evidence type="ECO:0000313" key="4">
    <source>
        <dbReference type="Proteomes" id="UP000014760"/>
    </source>
</evidence>
<evidence type="ECO:0000313" key="2">
    <source>
        <dbReference type="EMBL" id="ELT86976.1"/>
    </source>
</evidence>
<reference evidence="3" key="3">
    <citation type="submission" date="2015-06" db="UniProtKB">
        <authorList>
            <consortium name="EnsemblMetazoa"/>
        </authorList>
    </citation>
    <scope>IDENTIFICATION</scope>
</reference>
<keyword evidence="1" id="KW-1133">Transmembrane helix</keyword>
<keyword evidence="4" id="KW-1185">Reference proteome</keyword>
<protein>
    <submittedName>
        <fullName evidence="2 3">Uncharacterized protein</fullName>
    </submittedName>
</protein>
<evidence type="ECO:0000313" key="3">
    <source>
        <dbReference type="EnsemblMetazoa" id="CapteP200175"/>
    </source>
</evidence>
<proteinExistence type="predicted"/>
<organism evidence="2">
    <name type="scientific">Capitella teleta</name>
    <name type="common">Polychaete worm</name>
    <dbReference type="NCBI Taxonomy" id="283909"/>
    <lineage>
        <taxon>Eukaryota</taxon>
        <taxon>Metazoa</taxon>
        <taxon>Spiralia</taxon>
        <taxon>Lophotrochozoa</taxon>
        <taxon>Annelida</taxon>
        <taxon>Polychaeta</taxon>
        <taxon>Sedentaria</taxon>
        <taxon>Scolecida</taxon>
        <taxon>Capitellidae</taxon>
        <taxon>Capitella</taxon>
    </lineage>
</organism>
<dbReference type="AlphaFoldDB" id="R7T353"/>
<dbReference type="EMBL" id="AMQN01016161">
    <property type="status" value="NOT_ANNOTATED_CDS"/>
    <property type="molecule type" value="Genomic_DNA"/>
</dbReference>
<reference evidence="4" key="1">
    <citation type="submission" date="2012-12" db="EMBL/GenBank/DDBJ databases">
        <authorList>
            <person name="Hellsten U."/>
            <person name="Grimwood J."/>
            <person name="Chapman J.A."/>
            <person name="Shapiro H."/>
            <person name="Aerts A."/>
            <person name="Otillar R.P."/>
            <person name="Terry A.Y."/>
            <person name="Boore J.L."/>
            <person name="Simakov O."/>
            <person name="Marletaz F."/>
            <person name="Cho S.-J."/>
            <person name="Edsinger-Gonzales E."/>
            <person name="Havlak P."/>
            <person name="Kuo D.-H."/>
            <person name="Larsson T."/>
            <person name="Lv J."/>
            <person name="Arendt D."/>
            <person name="Savage R."/>
            <person name="Osoegawa K."/>
            <person name="de Jong P."/>
            <person name="Lindberg D.R."/>
            <person name="Seaver E.C."/>
            <person name="Weisblat D.A."/>
            <person name="Putnam N.H."/>
            <person name="Grigoriev I.V."/>
            <person name="Rokhsar D.S."/>
        </authorList>
    </citation>
    <scope>NUCLEOTIDE SEQUENCE</scope>
    <source>
        <strain evidence="4">I ESC-2004</strain>
    </source>
</reference>
<dbReference type="EMBL" id="KB312588">
    <property type="protein sequence ID" value="ELT86976.1"/>
    <property type="molecule type" value="Genomic_DNA"/>
</dbReference>